<gene>
    <name evidence="1" type="ORF">TSIB3V08_LOCUS6839</name>
</gene>
<organism evidence="1">
    <name type="scientific">Timema shepardi</name>
    <name type="common">Walking stick</name>
    <dbReference type="NCBI Taxonomy" id="629360"/>
    <lineage>
        <taxon>Eukaryota</taxon>
        <taxon>Metazoa</taxon>
        <taxon>Ecdysozoa</taxon>
        <taxon>Arthropoda</taxon>
        <taxon>Hexapoda</taxon>
        <taxon>Insecta</taxon>
        <taxon>Pterygota</taxon>
        <taxon>Neoptera</taxon>
        <taxon>Polyneoptera</taxon>
        <taxon>Phasmatodea</taxon>
        <taxon>Timematodea</taxon>
        <taxon>Timematoidea</taxon>
        <taxon>Timematidae</taxon>
        <taxon>Timema</taxon>
    </lineage>
</organism>
<reference evidence="1" key="1">
    <citation type="submission" date="2020-11" db="EMBL/GenBank/DDBJ databases">
        <authorList>
            <person name="Tran Van P."/>
        </authorList>
    </citation>
    <scope>NUCLEOTIDE SEQUENCE</scope>
</reference>
<dbReference type="SUPFAM" id="SSF52047">
    <property type="entry name" value="RNI-like"/>
    <property type="match status" value="1"/>
</dbReference>
<dbReference type="InterPro" id="IPR032675">
    <property type="entry name" value="LRR_dom_sf"/>
</dbReference>
<accession>A0A7R9G1G2</accession>
<dbReference type="EMBL" id="OC003054">
    <property type="protein sequence ID" value="CAD7262742.1"/>
    <property type="molecule type" value="Genomic_DNA"/>
</dbReference>
<name>A0A7R9G1G2_TIMSH</name>
<dbReference type="AlphaFoldDB" id="A0A7R9G1G2"/>
<dbReference type="Gene3D" id="3.80.10.10">
    <property type="entry name" value="Ribonuclease Inhibitor"/>
    <property type="match status" value="1"/>
</dbReference>
<evidence type="ECO:0000313" key="1">
    <source>
        <dbReference type="EMBL" id="CAD7262742.1"/>
    </source>
</evidence>
<protein>
    <submittedName>
        <fullName evidence="1">Uncharacterized protein</fullName>
    </submittedName>
</protein>
<proteinExistence type="predicted"/>
<sequence length="713" mass="80393">MSVMPPRKEPWSLYKTSIRYVLNLIGEACFTLEKRYGNYDHDKCREQIVIFQEYLAYNLPSTILDELWDTRRFVTETNLKNDHRILTAVSMHRNMLKFIVNHESYKFKVCGDNSFWMTQLSRLNNLVVLDLYLTCTDEILEVVGKCCPQLEQIDIVSKMEADHTYADGNNLFNALKIKFFVSDNGLLHLSKCKKLKVIYMNKMIRSQSAGRVVSKSGIRQLIKALPNIEFVSYNDMGLVIAQEMDDVRTLSLRRIIDQHPDISHIFAAGRLCPKLDNLSLCFPTFENAVGSHVMILNALAESTINSTTLELIMFPIGDSFFSLLSVKGHLLYCLRLHCDNISAKLVCVIGQCCPGLKQLHLRETTSTAEDGKIGVRYLSVELNTTSVLANYATEAGVRPIKKRIWNYISLHPLVKKNHWGRVRSMKLILEDGGFVCVDHTTTYIPGPTLATGLHATGVTSQREAVGCRCAPLVSTGLTRDDQLKLYFYNPRRRAFLPRHRRVHGTQSSPDGSVMKSVINGSPALIPLSLLLTPPSFKKWVATPYVVMGFPPVPSSQCRNPLCGNGVFPFPTTEAELEAVRVLFYDKANFSGALYRRDCTHIPVQSPGGPNGELVKDTLICLLEILIESSTEAALHCIQISSRLRCMDLHHLKDCYSPHVLKRSESLGFTTRTYTICESGPRRTDLHHLRFWTSPHGFSPSELTPSESLKTSVM</sequence>